<dbReference type="Pfam" id="PF00209">
    <property type="entry name" value="SNF"/>
    <property type="match status" value="1"/>
</dbReference>
<feature type="compositionally biased region" description="Low complexity" evidence="7">
    <location>
        <begin position="17"/>
        <end position="28"/>
    </location>
</feature>
<evidence type="ECO:0000313" key="11">
    <source>
        <dbReference type="Proteomes" id="UP000663860"/>
    </source>
</evidence>
<keyword evidence="5 8" id="KW-0472">Membrane</keyword>
<feature type="transmembrane region" description="Helical" evidence="8">
    <location>
        <begin position="344"/>
        <end position="366"/>
    </location>
</feature>
<dbReference type="GO" id="GO:0006865">
    <property type="term" value="P:amino acid transport"/>
    <property type="evidence" value="ECO:0007669"/>
    <property type="project" value="TreeGrafter"/>
</dbReference>
<accession>A0A813MCB6</accession>
<feature type="transmembrane region" description="Helical" evidence="8">
    <location>
        <begin position="112"/>
        <end position="133"/>
    </location>
</feature>
<protein>
    <recommendedName>
        <fullName evidence="12">Transporter</fullName>
    </recommendedName>
</protein>
<feature type="region of interest" description="Disordered" evidence="7">
    <location>
        <begin position="16"/>
        <end position="37"/>
    </location>
</feature>
<dbReference type="Proteomes" id="UP000663860">
    <property type="component" value="Unassembled WGS sequence"/>
</dbReference>
<evidence type="ECO:0000256" key="6">
    <source>
        <dbReference type="PIRSR" id="PIRSR600175-1"/>
    </source>
</evidence>
<comment type="caution">
    <text evidence="9">The sequence shown here is derived from an EMBL/GenBank/DDBJ whole genome shotgun (WGS) entry which is preliminary data.</text>
</comment>
<evidence type="ECO:0000256" key="3">
    <source>
        <dbReference type="ARBA" id="ARBA00022692"/>
    </source>
</evidence>
<keyword evidence="6" id="KW-0479">Metal-binding</keyword>
<dbReference type="InterPro" id="IPR000175">
    <property type="entry name" value="Na/ntran_symport"/>
</dbReference>
<feature type="transmembrane region" description="Helical" evidence="8">
    <location>
        <begin position="154"/>
        <end position="181"/>
    </location>
</feature>
<evidence type="ECO:0000256" key="8">
    <source>
        <dbReference type="SAM" id="Phobius"/>
    </source>
</evidence>
<dbReference type="AlphaFoldDB" id="A0A813MCB6"/>
<gene>
    <name evidence="9" type="ORF">IZO911_LOCUS2018</name>
    <name evidence="10" type="ORF">KXQ929_LOCUS13323</name>
</gene>
<feature type="transmembrane region" description="Helical" evidence="8">
    <location>
        <begin position="453"/>
        <end position="478"/>
    </location>
</feature>
<dbReference type="PANTHER" id="PTHR11616:SF240">
    <property type="entry name" value="BLOATED TUBULES, ISOFORM B-RELATED"/>
    <property type="match status" value="1"/>
</dbReference>
<dbReference type="EMBL" id="CAJNOE010000009">
    <property type="protein sequence ID" value="CAF0722025.1"/>
    <property type="molecule type" value="Genomic_DNA"/>
</dbReference>
<keyword evidence="4 8" id="KW-1133">Transmembrane helix</keyword>
<evidence type="ECO:0000313" key="9">
    <source>
        <dbReference type="EMBL" id="CAF0722025.1"/>
    </source>
</evidence>
<feature type="transmembrane region" description="Helical" evidence="8">
    <location>
        <begin position="309"/>
        <end position="332"/>
    </location>
</feature>
<dbReference type="EMBL" id="CAJOBB010000708">
    <property type="protein sequence ID" value="CAF3735431.1"/>
    <property type="molecule type" value="Genomic_DNA"/>
</dbReference>
<evidence type="ECO:0000313" key="10">
    <source>
        <dbReference type="EMBL" id="CAF3735431.1"/>
    </source>
</evidence>
<comment type="subcellular location">
    <subcellularLocation>
        <location evidence="1">Membrane</location>
        <topology evidence="1">Multi-pass membrane protein</topology>
    </subcellularLocation>
</comment>
<keyword evidence="3 8" id="KW-0812">Transmembrane</keyword>
<evidence type="ECO:0008006" key="12">
    <source>
        <dbReference type="Google" id="ProtNLM"/>
    </source>
</evidence>
<feature type="transmembrane region" description="Helical" evidence="8">
    <location>
        <begin position="404"/>
        <end position="433"/>
    </location>
</feature>
<dbReference type="GO" id="GO:0005886">
    <property type="term" value="C:plasma membrane"/>
    <property type="evidence" value="ECO:0007669"/>
    <property type="project" value="TreeGrafter"/>
</dbReference>
<evidence type="ECO:0000256" key="2">
    <source>
        <dbReference type="ARBA" id="ARBA00022448"/>
    </source>
</evidence>
<feature type="binding site" evidence="6">
    <location>
        <position position="420"/>
    </location>
    <ligand>
        <name>Na(+)</name>
        <dbReference type="ChEBI" id="CHEBI:29101"/>
        <label>1</label>
    </ligand>
</feature>
<dbReference type="PANTHER" id="PTHR11616">
    <property type="entry name" value="SODIUM/CHLORIDE DEPENDENT TRANSPORTER"/>
    <property type="match status" value="1"/>
</dbReference>
<evidence type="ECO:0000256" key="5">
    <source>
        <dbReference type="ARBA" id="ARBA00023136"/>
    </source>
</evidence>
<feature type="binding site" evidence="6">
    <location>
        <position position="419"/>
    </location>
    <ligand>
        <name>Na(+)</name>
        <dbReference type="ChEBI" id="CHEBI:29101"/>
        <label>1</label>
    </ligand>
</feature>
<keyword evidence="2" id="KW-0813">Transport</keyword>
<dbReference type="InterPro" id="IPR037272">
    <property type="entry name" value="SNS_sf"/>
</dbReference>
<sequence length="607" mass="68804">MKSYSANVFVSLLTTDQQQQHQQQEQPQNNFDDYSESSRDINELDQELNLSTVIVNNPSDSSTKAILNKEDTRETWSNNCDYLITTLGGLIGLGSLYRFPYLAFENGGAAFVIPYVLICVLCGIPLLMMETALGQFSRKGPVGCWDFAPAMRGIGIASVVVSFFGALYYIMIMVWGGLYLYHSFSSIGSPLPWSDDVGDIPFTNNTKRITNSVEHFWNTTILNISEDFGGLSTFHWPSVIGLLIMWTIVYLCLWKGIKLTSRVAVFTTIFPYLPMLALFIRGMTLDGAWSGLRYYLIPDPQRLLNKKAWIQAAGHVLWAYGIGWGTIPALSSYNRPDYNFYNDIVITGITSILTNVFSGFVVFPVLGFMSHKANVSIEQVVSSGPGLAFIVYPKAISLMPLPHFWAITFFCMIFLLGIDSQFVTCESVLTATLDKLDQWYDRSPKRRKIRREFVVAIYVLISFAFGLLMATRAGFYIFNIFDGYVCGAISLLIICIVQLATVLFAYRTTFSSWHQEWPPSQWPGQTFIRHISEVLKRRLTYIWVCWVIIVPIWLFGMLAIALRTIGPISYETFIYPLSFQIIGYILTSIAPLSILVYFIYYQLKNGR</sequence>
<keyword evidence="6" id="KW-0915">Sodium</keyword>
<evidence type="ECO:0000256" key="1">
    <source>
        <dbReference type="ARBA" id="ARBA00004141"/>
    </source>
</evidence>
<dbReference type="PRINTS" id="PR00176">
    <property type="entry name" value="NANEUSMPORT"/>
</dbReference>
<evidence type="ECO:0000256" key="7">
    <source>
        <dbReference type="SAM" id="MobiDB-lite"/>
    </source>
</evidence>
<feature type="binding site" evidence="6">
    <location>
        <position position="88"/>
    </location>
    <ligand>
        <name>Na(+)</name>
        <dbReference type="ChEBI" id="CHEBI:29101"/>
        <label>1</label>
    </ligand>
</feature>
<organism evidence="9 11">
    <name type="scientific">Adineta steineri</name>
    <dbReference type="NCBI Taxonomy" id="433720"/>
    <lineage>
        <taxon>Eukaryota</taxon>
        <taxon>Metazoa</taxon>
        <taxon>Spiralia</taxon>
        <taxon>Gnathifera</taxon>
        <taxon>Rotifera</taxon>
        <taxon>Eurotatoria</taxon>
        <taxon>Bdelloidea</taxon>
        <taxon>Adinetida</taxon>
        <taxon>Adinetidae</taxon>
        <taxon>Adineta</taxon>
    </lineage>
</organism>
<evidence type="ECO:0000256" key="4">
    <source>
        <dbReference type="ARBA" id="ARBA00022989"/>
    </source>
</evidence>
<feature type="transmembrane region" description="Helical" evidence="8">
    <location>
        <begin position="265"/>
        <end position="289"/>
    </location>
</feature>
<feature type="transmembrane region" description="Helical" evidence="8">
    <location>
        <begin position="234"/>
        <end position="253"/>
    </location>
</feature>
<dbReference type="GO" id="GO:0035725">
    <property type="term" value="P:sodium ion transmembrane transport"/>
    <property type="evidence" value="ECO:0007669"/>
    <property type="project" value="TreeGrafter"/>
</dbReference>
<reference evidence="9" key="1">
    <citation type="submission" date="2021-02" db="EMBL/GenBank/DDBJ databases">
        <authorList>
            <person name="Nowell W R."/>
        </authorList>
    </citation>
    <scope>NUCLEOTIDE SEQUENCE</scope>
</reference>
<dbReference type="Proteomes" id="UP000663868">
    <property type="component" value="Unassembled WGS sequence"/>
</dbReference>
<proteinExistence type="predicted"/>
<feature type="transmembrane region" description="Helical" evidence="8">
    <location>
        <begin position="539"/>
        <end position="561"/>
    </location>
</feature>
<feature type="transmembrane region" description="Helical" evidence="8">
    <location>
        <begin position="484"/>
        <end position="506"/>
    </location>
</feature>
<feature type="transmembrane region" description="Helical" evidence="8">
    <location>
        <begin position="581"/>
        <end position="601"/>
    </location>
</feature>
<feature type="binding site" evidence="6">
    <location>
        <position position="416"/>
    </location>
    <ligand>
        <name>Na(+)</name>
        <dbReference type="ChEBI" id="CHEBI:29101"/>
        <label>1</label>
    </ligand>
</feature>
<dbReference type="GO" id="GO:0046872">
    <property type="term" value="F:metal ion binding"/>
    <property type="evidence" value="ECO:0007669"/>
    <property type="project" value="UniProtKB-KW"/>
</dbReference>
<feature type="transmembrane region" description="Helical" evidence="8">
    <location>
        <begin position="82"/>
        <end position="100"/>
    </location>
</feature>
<name>A0A813MCB6_9BILA</name>
<dbReference type="SUPFAM" id="SSF161070">
    <property type="entry name" value="SNF-like"/>
    <property type="match status" value="1"/>
</dbReference>
<dbReference type="PROSITE" id="PS50267">
    <property type="entry name" value="NA_NEUROTRAN_SYMP_3"/>
    <property type="match status" value="1"/>
</dbReference>